<keyword evidence="3" id="KW-1185">Reference proteome</keyword>
<dbReference type="EMBL" id="MF385016">
    <property type="protein sequence ID" value="ATA58252.1"/>
    <property type="molecule type" value="Genomic_DNA"/>
</dbReference>
<sequence length="389" mass="41879">MAHARPSEALELPEADYPTTESSTEASSSPSVEGEGEGEGEGDGEKDLGGSGEPRRQVTIAEERNEVLEFSRDDPPARVGEAAIGDLIDLRDQPGQWRPRTAREVYRRAPRSILKRRLRAGVTGTAGDAAPPPQAPPPFGPALRHALIFEALVASPPRAGRGPASAFYTVTVMARSQNSIPLAARLSLTPMQRLFVKHVILHRLGLENVLDEFETLYAPLLARPTRGTAPAARTATRAFERAVALALLQAQVCVRALDDAAASAPPPPSGGNDGGSGRAAPGVPGPGIEIGLEKYFLMFCPENRLSAARAGAAVVRSVCAASKPRTLLSTDDPQSRQRPRRRRQSAREAEEDEDSNPRLPLLSSRHLSYWRESMSLAEEMVKIYTLLTV</sequence>
<feature type="region of interest" description="Disordered" evidence="1">
    <location>
        <begin position="1"/>
        <end position="79"/>
    </location>
</feature>
<evidence type="ECO:0000313" key="3">
    <source>
        <dbReference type="Proteomes" id="UP000290797"/>
    </source>
</evidence>
<accession>A0A2D1AEY1</accession>
<feature type="compositionally biased region" description="Low complexity" evidence="1">
    <location>
        <begin position="18"/>
        <end position="33"/>
    </location>
</feature>
<evidence type="ECO:0000313" key="2">
    <source>
        <dbReference type="EMBL" id="ATA58252.1"/>
    </source>
</evidence>
<feature type="compositionally biased region" description="Basic and acidic residues" evidence="1">
    <location>
        <begin position="43"/>
        <end position="76"/>
    </location>
</feature>
<organism evidence="2">
    <name type="scientific">vespertilionid gammaherpesvirus 3</name>
    <dbReference type="NCBI Taxonomy" id="2846598"/>
    <lineage>
        <taxon>Viruses</taxon>
        <taxon>Duplodnaviria</taxon>
        <taxon>Heunggongvirae</taxon>
        <taxon>Peploviricota</taxon>
        <taxon>Herviviricetes</taxon>
        <taxon>Herpesvirales</taxon>
        <taxon>Orthoherpesviridae</taxon>
        <taxon>Gammaherpesvirinae</taxon>
        <taxon>Patagivirus</taxon>
        <taxon>Patagivirus vespertilionidgamma3</taxon>
    </lineage>
</organism>
<evidence type="ECO:0000256" key="1">
    <source>
        <dbReference type="SAM" id="MobiDB-lite"/>
    </source>
</evidence>
<proteinExistence type="predicted"/>
<name>A0A2D1AEY1_9GAMA</name>
<dbReference type="Pfam" id="PF04682">
    <property type="entry name" value="Herpes_BTRF1"/>
    <property type="match status" value="1"/>
</dbReference>
<dbReference type="Proteomes" id="UP000290797">
    <property type="component" value="Segment"/>
</dbReference>
<protein>
    <submittedName>
        <fullName evidence="2">BTRF1</fullName>
    </submittedName>
</protein>
<dbReference type="InterPro" id="IPR006772">
    <property type="entry name" value="Herpes_BTRF1"/>
</dbReference>
<feature type="region of interest" description="Disordered" evidence="1">
    <location>
        <begin position="260"/>
        <end position="283"/>
    </location>
</feature>
<dbReference type="OrthoDB" id="7072at10239"/>
<feature type="region of interest" description="Disordered" evidence="1">
    <location>
        <begin position="325"/>
        <end position="360"/>
    </location>
</feature>
<reference evidence="2" key="1">
    <citation type="journal article" date="2018" name="Virology">
        <title>Isolation, characterization and prevalence of a novel Gammaherpesvirus in Eptesicus fuscus, the North American big brown bat.</title>
        <authorList>
            <person name="Subudhi S."/>
            <person name="Rapin N."/>
            <person name="Dorville N."/>
            <person name="Hill J.E."/>
            <person name="Town J."/>
            <person name="Willis C.K."/>
            <person name="Bollinger T.K."/>
            <person name="Misra V."/>
        </authorList>
    </citation>
    <scope>NUCLEOTIDE SEQUENCE</scope>
</reference>